<evidence type="ECO:0000256" key="6">
    <source>
        <dbReference type="PIRSR" id="PIRSR601486-1"/>
    </source>
</evidence>
<protein>
    <submittedName>
        <fullName evidence="8">Hemoglobin-like protein HbO</fullName>
    </submittedName>
</protein>
<comment type="caution">
    <text evidence="8">The sequence shown here is derived from an EMBL/GenBank/DDBJ whole genome shotgun (WGS) entry which is preliminary data.</text>
</comment>
<feature type="region of interest" description="Disordered" evidence="7">
    <location>
        <begin position="146"/>
        <end position="165"/>
    </location>
</feature>
<dbReference type="RefSeq" id="WP_135848291.1">
    <property type="nucleotide sequence ID" value="NZ_RHPJ01000001.1"/>
</dbReference>
<proteinExistence type="inferred from homology"/>
<dbReference type="GO" id="GO:0005344">
    <property type="term" value="F:oxygen carrier activity"/>
    <property type="evidence" value="ECO:0007669"/>
    <property type="project" value="InterPro"/>
</dbReference>
<evidence type="ECO:0000256" key="2">
    <source>
        <dbReference type="ARBA" id="ARBA00022617"/>
    </source>
</evidence>
<dbReference type="CDD" id="cd14771">
    <property type="entry name" value="TrHb2_Mt-trHbO-like_O"/>
    <property type="match status" value="1"/>
</dbReference>
<dbReference type="InterPro" id="IPR001486">
    <property type="entry name" value="Hemoglobin_trunc"/>
</dbReference>
<comment type="similarity">
    <text evidence="5">Belongs to the truncated hemoglobin family. Group II subfamily.</text>
</comment>
<evidence type="ECO:0000256" key="5">
    <source>
        <dbReference type="ARBA" id="ARBA00034496"/>
    </source>
</evidence>
<keyword evidence="2 6" id="KW-0349">Heme</keyword>
<dbReference type="EMBL" id="RHPJ01000001">
    <property type="protein sequence ID" value="TGO06019.1"/>
    <property type="molecule type" value="Genomic_DNA"/>
</dbReference>
<dbReference type="PANTHER" id="PTHR47366">
    <property type="entry name" value="TWO-ON-TWO HEMOGLOBIN-3"/>
    <property type="match status" value="1"/>
</dbReference>
<gene>
    <name evidence="8" type="ORF">SERN_0211</name>
</gene>
<keyword evidence="4" id="KW-0408">Iron</keyword>
<dbReference type="Pfam" id="PF01152">
    <property type="entry name" value="Bac_globin"/>
    <property type="match status" value="1"/>
</dbReference>
<sequence length="165" mass="18285">MSTAPGPAFPKPASTFYDEVGGHETFALLTQRFYDGVRADDLLAPMYPPEDLDGAQERLEQFLVQYWGGPSTYSDLRGHPRLRMRHAPFAVTPAARDRWLAHMRAALLSLDLPPLHEATLWDYLERAAHAMVNASDDVDVRAAAQAAVQGDRPTPLDPPHGRSLL</sequence>
<evidence type="ECO:0000256" key="7">
    <source>
        <dbReference type="SAM" id="MobiDB-lite"/>
    </source>
</evidence>
<dbReference type="InterPro" id="IPR012292">
    <property type="entry name" value="Globin/Proto"/>
</dbReference>
<accession>A0A4Z1E4A9</accession>
<dbReference type="AlphaFoldDB" id="A0A4Z1E4A9"/>
<dbReference type="Gene3D" id="1.10.490.10">
    <property type="entry name" value="Globins"/>
    <property type="match status" value="1"/>
</dbReference>
<evidence type="ECO:0000313" key="9">
    <source>
        <dbReference type="Proteomes" id="UP000297318"/>
    </source>
</evidence>
<evidence type="ECO:0000256" key="1">
    <source>
        <dbReference type="ARBA" id="ARBA00022448"/>
    </source>
</evidence>
<evidence type="ECO:0000313" key="8">
    <source>
        <dbReference type="EMBL" id="TGO06019.1"/>
    </source>
</evidence>
<feature type="binding site" description="distal binding residue" evidence="6">
    <location>
        <position position="129"/>
    </location>
    <ligand>
        <name>heme</name>
        <dbReference type="ChEBI" id="CHEBI:30413"/>
    </ligand>
    <ligandPart>
        <name>Fe</name>
        <dbReference type="ChEBI" id="CHEBI:18248"/>
    </ligandPart>
</feature>
<evidence type="ECO:0000256" key="3">
    <source>
        <dbReference type="ARBA" id="ARBA00022723"/>
    </source>
</evidence>
<dbReference type="GO" id="GO:0020037">
    <property type="term" value="F:heme binding"/>
    <property type="evidence" value="ECO:0007669"/>
    <property type="project" value="InterPro"/>
</dbReference>
<name>A0A4Z1E4A9_9MICO</name>
<keyword evidence="3" id="KW-0479">Metal-binding</keyword>
<dbReference type="OrthoDB" id="9790913at2"/>
<organism evidence="8 9">
    <name type="scientific">Serinibacter arcticus</name>
    <dbReference type="NCBI Taxonomy" id="1655435"/>
    <lineage>
        <taxon>Bacteria</taxon>
        <taxon>Bacillati</taxon>
        <taxon>Actinomycetota</taxon>
        <taxon>Actinomycetes</taxon>
        <taxon>Micrococcales</taxon>
        <taxon>Beutenbergiaceae</taxon>
        <taxon>Serinibacter</taxon>
    </lineage>
</organism>
<dbReference type="PANTHER" id="PTHR47366:SF1">
    <property type="entry name" value="TWO-ON-TWO HEMOGLOBIN-3"/>
    <property type="match status" value="1"/>
</dbReference>
<dbReference type="Proteomes" id="UP000297318">
    <property type="component" value="Unassembled WGS sequence"/>
</dbReference>
<dbReference type="GO" id="GO:0019825">
    <property type="term" value="F:oxygen binding"/>
    <property type="evidence" value="ECO:0007669"/>
    <property type="project" value="InterPro"/>
</dbReference>
<dbReference type="InterPro" id="IPR009050">
    <property type="entry name" value="Globin-like_sf"/>
</dbReference>
<dbReference type="GO" id="GO:0046872">
    <property type="term" value="F:metal ion binding"/>
    <property type="evidence" value="ECO:0007669"/>
    <property type="project" value="UniProtKB-KW"/>
</dbReference>
<keyword evidence="9" id="KW-1185">Reference proteome</keyword>
<evidence type="ECO:0000256" key="4">
    <source>
        <dbReference type="ARBA" id="ARBA00023004"/>
    </source>
</evidence>
<reference evidence="8 9" key="1">
    <citation type="submission" date="2018-11" db="EMBL/GenBank/DDBJ databases">
        <title>Complete genome sequencing of the Actinobacteria Serinibacter sp. K3-2.</title>
        <authorList>
            <person name="Rakitin A.L."/>
            <person name="Beletsky A.V."/>
            <person name="Mardanov A.V."/>
            <person name="Ravin N.V."/>
            <person name="Gromova A.S."/>
            <person name="Filippova S.N."/>
            <person name="Gal'Chenko V.F."/>
        </authorList>
    </citation>
    <scope>NUCLEOTIDE SEQUENCE [LARGE SCALE GENOMIC DNA]</scope>
    <source>
        <strain evidence="8 9">K3-2</strain>
    </source>
</reference>
<dbReference type="InterPro" id="IPR044203">
    <property type="entry name" value="GlbO/GLB3-like"/>
</dbReference>
<dbReference type="SUPFAM" id="SSF46458">
    <property type="entry name" value="Globin-like"/>
    <property type="match status" value="1"/>
</dbReference>
<keyword evidence="1" id="KW-0813">Transport</keyword>